<dbReference type="Proteomes" id="UP000636479">
    <property type="component" value="Unassembled WGS sequence"/>
</dbReference>
<protein>
    <submittedName>
        <fullName evidence="1">F-box domain-containing protein</fullName>
    </submittedName>
</protein>
<dbReference type="AlphaFoldDB" id="A0A8H6S0D4"/>
<dbReference type="EMBL" id="JACAZF010000018">
    <property type="protein sequence ID" value="KAF7288970.1"/>
    <property type="molecule type" value="Genomic_DNA"/>
</dbReference>
<name>A0A8H6S0D4_9AGAR</name>
<dbReference type="OrthoDB" id="2786563at2759"/>
<reference evidence="1" key="1">
    <citation type="submission" date="2020-05" db="EMBL/GenBank/DDBJ databases">
        <title>Mycena genomes resolve the evolution of fungal bioluminescence.</title>
        <authorList>
            <person name="Tsai I.J."/>
        </authorList>
    </citation>
    <scope>NUCLEOTIDE SEQUENCE</scope>
    <source>
        <strain evidence="1">171206Taipei</strain>
    </source>
</reference>
<dbReference type="GeneID" id="59353046"/>
<organism evidence="1 2">
    <name type="scientific">Mycena indigotica</name>
    <dbReference type="NCBI Taxonomy" id="2126181"/>
    <lineage>
        <taxon>Eukaryota</taxon>
        <taxon>Fungi</taxon>
        <taxon>Dikarya</taxon>
        <taxon>Basidiomycota</taxon>
        <taxon>Agaricomycotina</taxon>
        <taxon>Agaricomycetes</taxon>
        <taxon>Agaricomycetidae</taxon>
        <taxon>Agaricales</taxon>
        <taxon>Marasmiineae</taxon>
        <taxon>Mycenaceae</taxon>
        <taxon>Mycena</taxon>
    </lineage>
</organism>
<evidence type="ECO:0000313" key="1">
    <source>
        <dbReference type="EMBL" id="KAF7288970.1"/>
    </source>
</evidence>
<gene>
    <name evidence="1" type="ORF">MIND_01413600</name>
</gene>
<proteinExistence type="predicted"/>
<comment type="caution">
    <text evidence="1">The sequence shown here is derived from an EMBL/GenBank/DDBJ whole genome shotgun (WGS) entry which is preliminary data.</text>
</comment>
<dbReference type="RefSeq" id="XP_037213122.1">
    <property type="nucleotide sequence ID" value="XM_037370530.1"/>
</dbReference>
<accession>A0A8H6S0D4</accession>
<keyword evidence="2" id="KW-1185">Reference proteome</keyword>
<evidence type="ECO:0000313" key="2">
    <source>
        <dbReference type="Proteomes" id="UP000636479"/>
    </source>
</evidence>
<sequence length="249" mass="27748">MASTVPDEILSAILHPVFDVPDSEFSAHFAPVLQPRWRYLLVCCAWRRVGTPLLYRVVILKSKAQAKTLSTTLSASPELGRYIKKLRVEGGYGALMLPILRHAPRITDLFLVVDIVTPEKTEGLCAGLSLVSPRRLILRSGEYHRKPCKALTELLDALVEAIVNWDLLTVFESAFVFLSPKTKRILQALAAADRLRVLRVANLYHANWVYKELAGCSLEAVELTLPYSENSLVAAPGPELQSLLRFSDQ</sequence>